<name>A0A0A9DG60_ARUDO</name>
<accession>A0A0A9DG60</accession>
<reference evidence="1" key="2">
    <citation type="journal article" date="2015" name="Data Brief">
        <title>Shoot transcriptome of the giant reed, Arundo donax.</title>
        <authorList>
            <person name="Barrero R.A."/>
            <person name="Guerrero F.D."/>
            <person name="Moolhuijzen P."/>
            <person name="Goolsby J.A."/>
            <person name="Tidwell J."/>
            <person name="Bellgard S.E."/>
            <person name="Bellgard M.I."/>
        </authorList>
    </citation>
    <scope>NUCLEOTIDE SEQUENCE</scope>
    <source>
        <tissue evidence="1">Shoot tissue taken approximately 20 cm above the soil surface</tissue>
    </source>
</reference>
<protein>
    <submittedName>
        <fullName evidence="1">Uncharacterized protein</fullName>
    </submittedName>
</protein>
<reference evidence="1" key="1">
    <citation type="submission" date="2014-09" db="EMBL/GenBank/DDBJ databases">
        <authorList>
            <person name="Magalhaes I.L.F."/>
            <person name="Oliveira U."/>
            <person name="Santos F.R."/>
            <person name="Vidigal T.H.D.A."/>
            <person name="Brescovit A.D."/>
            <person name="Santos A.J."/>
        </authorList>
    </citation>
    <scope>NUCLEOTIDE SEQUENCE</scope>
    <source>
        <tissue evidence="1">Shoot tissue taken approximately 20 cm above the soil surface</tissue>
    </source>
</reference>
<organism evidence="1">
    <name type="scientific">Arundo donax</name>
    <name type="common">Giant reed</name>
    <name type="synonym">Donax arundinaceus</name>
    <dbReference type="NCBI Taxonomy" id="35708"/>
    <lineage>
        <taxon>Eukaryota</taxon>
        <taxon>Viridiplantae</taxon>
        <taxon>Streptophyta</taxon>
        <taxon>Embryophyta</taxon>
        <taxon>Tracheophyta</taxon>
        <taxon>Spermatophyta</taxon>
        <taxon>Magnoliopsida</taxon>
        <taxon>Liliopsida</taxon>
        <taxon>Poales</taxon>
        <taxon>Poaceae</taxon>
        <taxon>PACMAD clade</taxon>
        <taxon>Arundinoideae</taxon>
        <taxon>Arundineae</taxon>
        <taxon>Arundo</taxon>
    </lineage>
</organism>
<proteinExistence type="predicted"/>
<evidence type="ECO:0000313" key="1">
    <source>
        <dbReference type="EMBL" id="JAD84590.1"/>
    </source>
</evidence>
<dbReference type="EMBL" id="GBRH01213305">
    <property type="protein sequence ID" value="JAD84590.1"/>
    <property type="molecule type" value="Transcribed_RNA"/>
</dbReference>
<sequence>MVVSWTTAGRSPVRLTSDLEQVEVSEDGSEPDGGAAALVIHRTLCFPAASRRTRAPATTHLRGMGARSNRSCQ</sequence>
<dbReference type="AlphaFoldDB" id="A0A0A9DG60"/>